<name>A0ABU0IMK8_9HYPH</name>
<dbReference type="RefSeq" id="WP_307160512.1">
    <property type="nucleotide sequence ID" value="NZ_JAUSWH010000034.1"/>
</dbReference>
<sequence>MFDPLADFVKIERTQGSKAALDYLDQKEQQTSDPELLHHVRVARIMHLHSEGRYDDAIDATRAFLPEISCKTAAYMEIALALYRKGDLKGAETELAHAPLDAERERYAPFVFEAEFFRLYLRNQRGISASPEELAVFPPDYKQVTDRGLRHGLEVLGPDFRGMEY</sequence>
<organism evidence="1 2">
    <name type="scientific">Rhizobium paknamense</name>
    <dbReference type="NCBI Taxonomy" id="1206817"/>
    <lineage>
        <taxon>Bacteria</taxon>
        <taxon>Pseudomonadati</taxon>
        <taxon>Pseudomonadota</taxon>
        <taxon>Alphaproteobacteria</taxon>
        <taxon>Hyphomicrobiales</taxon>
        <taxon>Rhizobiaceae</taxon>
        <taxon>Rhizobium/Agrobacterium group</taxon>
        <taxon>Rhizobium</taxon>
    </lineage>
</organism>
<proteinExistence type="predicted"/>
<reference evidence="1 2" key="1">
    <citation type="submission" date="2023-07" db="EMBL/GenBank/DDBJ databases">
        <title>Genomic Encyclopedia of Type Strains, Phase IV (KMG-IV): sequencing the most valuable type-strain genomes for metagenomic binning, comparative biology and taxonomic classification.</title>
        <authorList>
            <person name="Goeker M."/>
        </authorList>
    </citation>
    <scope>NUCLEOTIDE SEQUENCE [LARGE SCALE GENOMIC DNA]</scope>
    <source>
        <strain evidence="1 2">DSM 100301</strain>
    </source>
</reference>
<accession>A0ABU0IMK8</accession>
<dbReference type="EMBL" id="JAUSWH010000034">
    <property type="protein sequence ID" value="MDQ0458439.1"/>
    <property type="molecule type" value="Genomic_DNA"/>
</dbReference>
<dbReference type="Proteomes" id="UP001235269">
    <property type="component" value="Unassembled WGS sequence"/>
</dbReference>
<keyword evidence="2" id="KW-1185">Reference proteome</keyword>
<protein>
    <submittedName>
        <fullName evidence="1">Thioredoxin-like negative regulator of GroEL</fullName>
    </submittedName>
</protein>
<evidence type="ECO:0000313" key="2">
    <source>
        <dbReference type="Proteomes" id="UP001235269"/>
    </source>
</evidence>
<comment type="caution">
    <text evidence="1">The sequence shown here is derived from an EMBL/GenBank/DDBJ whole genome shotgun (WGS) entry which is preliminary data.</text>
</comment>
<gene>
    <name evidence="1" type="ORF">QO005_004802</name>
</gene>
<evidence type="ECO:0000313" key="1">
    <source>
        <dbReference type="EMBL" id="MDQ0458439.1"/>
    </source>
</evidence>